<organism evidence="7 8">
    <name type="scientific">Salinisphaera aquimarina</name>
    <dbReference type="NCBI Taxonomy" id="2094031"/>
    <lineage>
        <taxon>Bacteria</taxon>
        <taxon>Pseudomonadati</taxon>
        <taxon>Pseudomonadota</taxon>
        <taxon>Gammaproteobacteria</taxon>
        <taxon>Salinisphaerales</taxon>
        <taxon>Salinisphaeraceae</taxon>
        <taxon>Salinisphaera</taxon>
    </lineage>
</organism>
<evidence type="ECO:0000259" key="6">
    <source>
        <dbReference type="SMART" id="SM00839"/>
    </source>
</evidence>
<dbReference type="InterPro" id="IPR036291">
    <property type="entry name" value="NAD(P)-bd_dom_sf"/>
</dbReference>
<keyword evidence="8" id="KW-1185">Reference proteome</keyword>
<dbReference type="PRINTS" id="PR00082">
    <property type="entry name" value="GLFDHDRGNASE"/>
</dbReference>
<comment type="caution">
    <text evidence="7">The sequence shown here is derived from an EMBL/GenBank/DDBJ whole genome shotgun (WGS) entry which is preliminary data.</text>
</comment>
<evidence type="ECO:0000313" key="8">
    <source>
        <dbReference type="Proteomes" id="UP001595462"/>
    </source>
</evidence>
<dbReference type="InterPro" id="IPR006095">
    <property type="entry name" value="Glu/Leu/Phe/Val/Trp_DH"/>
</dbReference>
<dbReference type="InterPro" id="IPR006096">
    <property type="entry name" value="Glu/Leu/Phe/Val/Trp_DH_C"/>
</dbReference>
<dbReference type="InterPro" id="IPR006097">
    <property type="entry name" value="Glu/Leu/Phe/Val/Trp_DH_dimer"/>
</dbReference>
<protein>
    <submittedName>
        <fullName evidence="7">Glu/Leu/Phe/Val dehydrogenase dimerization domain-containing protein</fullName>
    </submittedName>
</protein>
<dbReference type="SMART" id="SM00839">
    <property type="entry name" value="ELFV_dehydrog"/>
    <property type="match status" value="1"/>
</dbReference>
<comment type="function">
    <text evidence="1">Catalyzes the reversible oxidative deamination of glutamate to alpha-ketoglutarate and ammonia.</text>
</comment>
<evidence type="ECO:0000313" key="7">
    <source>
        <dbReference type="EMBL" id="MFC3104764.1"/>
    </source>
</evidence>
<evidence type="ECO:0000256" key="5">
    <source>
        <dbReference type="RuleBase" id="RU004417"/>
    </source>
</evidence>
<dbReference type="EMBL" id="JBHRSS010000006">
    <property type="protein sequence ID" value="MFC3104764.1"/>
    <property type="molecule type" value="Genomic_DNA"/>
</dbReference>
<sequence>MAVISRMVEQGHQQVCHVWDAATGLRAIIAVHSNALGPGVGGVRIRDYAYEADALTDVLRLSEAMSYKAACAGLPCGGAKAVVMAPFPADRRAGMHALARAVDSLGGRYVATEDMGMGEADIAMLNEVTRHAVGRSIADGGSGDPSPYTADGVIAGMRAALRAAGDDSNFAGLRVAVQGCGSVGFAVIERLIAAGAEVLASDISQQACDRAARAGATIVGNDTILDQAVDVLAPCGVGAILDERTIGKLKCRVVAGAANNQLATDADGTRLAERGIVYAPDFVINAGGLINVSDEIEPSGYDAQRVHERVAAIETTLDTIFAEAAQTGNTSAMVALAQARARVAAG</sequence>
<reference evidence="8" key="1">
    <citation type="journal article" date="2019" name="Int. J. Syst. Evol. Microbiol.">
        <title>The Global Catalogue of Microorganisms (GCM) 10K type strain sequencing project: providing services to taxonomists for standard genome sequencing and annotation.</title>
        <authorList>
            <consortium name="The Broad Institute Genomics Platform"/>
            <consortium name="The Broad Institute Genome Sequencing Center for Infectious Disease"/>
            <person name="Wu L."/>
            <person name="Ma J."/>
        </authorList>
    </citation>
    <scope>NUCLEOTIDE SEQUENCE [LARGE SCALE GENOMIC DNA]</scope>
    <source>
        <strain evidence="8">KCTC 52640</strain>
    </source>
</reference>
<dbReference type="Pfam" id="PF02812">
    <property type="entry name" value="ELFV_dehydrog_N"/>
    <property type="match status" value="1"/>
</dbReference>
<keyword evidence="4" id="KW-0520">NAD</keyword>
<dbReference type="Proteomes" id="UP001595462">
    <property type="component" value="Unassembled WGS sequence"/>
</dbReference>
<dbReference type="RefSeq" id="WP_380690225.1">
    <property type="nucleotide sequence ID" value="NZ_JBHRSS010000006.1"/>
</dbReference>
<dbReference type="SUPFAM" id="SSF53223">
    <property type="entry name" value="Aminoacid dehydrogenase-like, N-terminal domain"/>
    <property type="match status" value="1"/>
</dbReference>
<gene>
    <name evidence="7" type="ORF">ACFOSU_12805</name>
</gene>
<dbReference type="PIRSF" id="PIRSF000188">
    <property type="entry name" value="Phe_leu_dh"/>
    <property type="match status" value="1"/>
</dbReference>
<dbReference type="PANTHER" id="PTHR42722:SF1">
    <property type="entry name" value="VALINE DEHYDROGENASE"/>
    <property type="match status" value="1"/>
</dbReference>
<dbReference type="Gene3D" id="3.40.50.10860">
    <property type="entry name" value="Leucine Dehydrogenase, chain A, domain 1"/>
    <property type="match status" value="1"/>
</dbReference>
<evidence type="ECO:0000256" key="2">
    <source>
        <dbReference type="ARBA" id="ARBA00006382"/>
    </source>
</evidence>
<dbReference type="InterPro" id="IPR016211">
    <property type="entry name" value="Glu/Phe/Leu/Val/Trp_DH_bac/arc"/>
</dbReference>
<name>A0ABV7EQ17_9GAMM</name>
<dbReference type="SUPFAM" id="SSF51735">
    <property type="entry name" value="NAD(P)-binding Rossmann-fold domains"/>
    <property type="match status" value="1"/>
</dbReference>
<dbReference type="InterPro" id="IPR046346">
    <property type="entry name" value="Aminoacid_DH-like_N_sf"/>
</dbReference>
<evidence type="ECO:0000256" key="1">
    <source>
        <dbReference type="ARBA" id="ARBA00003868"/>
    </source>
</evidence>
<keyword evidence="3 5" id="KW-0560">Oxidoreductase</keyword>
<evidence type="ECO:0000256" key="3">
    <source>
        <dbReference type="ARBA" id="ARBA00023002"/>
    </source>
</evidence>
<feature type="domain" description="Glutamate/phenylalanine/leucine/valine/L-tryptophan dehydrogenase C-terminal" evidence="6">
    <location>
        <begin position="143"/>
        <end position="346"/>
    </location>
</feature>
<accession>A0ABV7EQ17</accession>
<dbReference type="Gene3D" id="3.40.50.720">
    <property type="entry name" value="NAD(P)-binding Rossmann-like Domain"/>
    <property type="match status" value="1"/>
</dbReference>
<dbReference type="PANTHER" id="PTHR42722">
    <property type="entry name" value="LEUCINE DEHYDROGENASE"/>
    <property type="match status" value="1"/>
</dbReference>
<proteinExistence type="inferred from homology"/>
<comment type="similarity">
    <text evidence="2 5">Belongs to the Glu/Leu/Phe/Val dehydrogenases family.</text>
</comment>
<dbReference type="CDD" id="cd01075">
    <property type="entry name" value="NAD_bind_Leu_Phe_Val_DH"/>
    <property type="match status" value="1"/>
</dbReference>
<dbReference type="Pfam" id="PF00208">
    <property type="entry name" value="ELFV_dehydrog"/>
    <property type="match status" value="2"/>
</dbReference>
<evidence type="ECO:0000256" key="4">
    <source>
        <dbReference type="ARBA" id="ARBA00023027"/>
    </source>
</evidence>